<evidence type="ECO:0000313" key="5">
    <source>
        <dbReference type="Proteomes" id="UP000093412"/>
    </source>
</evidence>
<keyword evidence="1" id="KW-1133">Transmembrane helix</keyword>
<keyword evidence="5" id="KW-1185">Reference proteome</keyword>
<accession>A0A163QFJ6</accession>
<keyword evidence="1" id="KW-0812">Transmembrane</keyword>
<sequence>MQSAPTHERFPPLDAPAATFVPCGHRRGGLHGPVTSGWLLAASVSQLAVAVVVLWCGLRAHPVLTVPAAVSIAAVLLAAPWLVSVVVLALGRARFRRLERRYVAWLDGLTAERRELHCRQVQARLLEHEAAPRHWVVPADW</sequence>
<name>A0A163QFJ6_9CELL</name>
<feature type="transmembrane region" description="Helical" evidence="1">
    <location>
        <begin position="37"/>
        <end position="60"/>
    </location>
</feature>
<organism evidence="2 4">
    <name type="scientific">Oerskovia enterophila</name>
    <dbReference type="NCBI Taxonomy" id="43678"/>
    <lineage>
        <taxon>Bacteria</taxon>
        <taxon>Bacillati</taxon>
        <taxon>Actinomycetota</taxon>
        <taxon>Actinomycetes</taxon>
        <taxon>Micrococcales</taxon>
        <taxon>Cellulomonadaceae</taxon>
        <taxon>Oerskovia</taxon>
    </lineage>
</organism>
<dbReference type="EMBL" id="MAQA01000027">
    <property type="protein sequence ID" value="OCI30868.1"/>
    <property type="molecule type" value="Genomic_DNA"/>
</dbReference>
<dbReference type="OrthoDB" id="9980509at2"/>
<dbReference type="Proteomes" id="UP000076447">
    <property type="component" value="Unassembled WGS sequence"/>
</dbReference>
<evidence type="ECO:0000313" key="3">
    <source>
        <dbReference type="EMBL" id="OCI30868.1"/>
    </source>
</evidence>
<dbReference type="AlphaFoldDB" id="A0A163QFJ6"/>
<dbReference type="RefSeq" id="WP_068625929.1">
    <property type="nucleotide sequence ID" value="NZ_LRIE01000082.1"/>
</dbReference>
<dbReference type="EMBL" id="LRIE01000082">
    <property type="protein sequence ID" value="KZM34111.1"/>
    <property type="molecule type" value="Genomic_DNA"/>
</dbReference>
<feature type="transmembrane region" description="Helical" evidence="1">
    <location>
        <begin position="66"/>
        <end position="91"/>
    </location>
</feature>
<proteinExistence type="predicted"/>
<dbReference type="Proteomes" id="UP000093412">
    <property type="component" value="Unassembled WGS sequence"/>
</dbReference>
<gene>
    <name evidence="3" type="ORF">OERS_24250</name>
    <name evidence="2" type="ORF">OJAG_32630</name>
</gene>
<reference evidence="3 5" key="2">
    <citation type="submission" date="2016-06" db="EMBL/GenBank/DDBJ databases">
        <title>Genome sequence of Oerskovia enterophila DSM 43852.</title>
        <authorList>
            <person name="Poehlein A."/>
            <person name="Jag V."/>
            <person name="Bengelsdorf F.R."/>
            <person name="Daniel R."/>
            <person name="Duerre P."/>
        </authorList>
    </citation>
    <scope>NUCLEOTIDE SEQUENCE [LARGE SCALE GENOMIC DNA]</scope>
    <source>
        <strain evidence="3 5">DSM 43852</strain>
    </source>
</reference>
<keyword evidence="1" id="KW-0472">Membrane</keyword>
<dbReference type="PATRIC" id="fig|43678.3.peg.3422"/>
<reference evidence="2 4" key="1">
    <citation type="submission" date="2016-01" db="EMBL/GenBank/DDBJ databases">
        <title>Genome sequence of Oerskovia enterophila VJag, an agar and cellulose degrading bacterium.</title>
        <authorList>
            <person name="Poehlein A."/>
            <person name="Jag V."/>
            <person name="Bengelsdorf F."/>
            <person name="Duerre P."/>
            <person name="Daniel R."/>
        </authorList>
    </citation>
    <scope>NUCLEOTIDE SEQUENCE [LARGE SCALE GENOMIC DNA]</scope>
    <source>
        <strain evidence="2 4">VJag</strain>
    </source>
</reference>
<dbReference type="STRING" id="43678.OJAG_32630"/>
<comment type="caution">
    <text evidence="2">The sequence shown here is derived from an EMBL/GenBank/DDBJ whole genome shotgun (WGS) entry which is preliminary data.</text>
</comment>
<protein>
    <submittedName>
        <fullName evidence="2">Uncharacterized protein</fullName>
    </submittedName>
</protein>
<evidence type="ECO:0000313" key="2">
    <source>
        <dbReference type="EMBL" id="KZM34111.1"/>
    </source>
</evidence>
<evidence type="ECO:0000256" key="1">
    <source>
        <dbReference type="SAM" id="Phobius"/>
    </source>
</evidence>
<evidence type="ECO:0000313" key="4">
    <source>
        <dbReference type="Proteomes" id="UP000076447"/>
    </source>
</evidence>